<dbReference type="AlphaFoldDB" id="A0A9Q1BNF4"/>
<feature type="compositionally biased region" description="Polar residues" evidence="1">
    <location>
        <begin position="676"/>
        <end position="700"/>
    </location>
</feature>
<proteinExistence type="predicted"/>
<evidence type="ECO:0000313" key="6">
    <source>
        <dbReference type="Proteomes" id="UP001152320"/>
    </source>
</evidence>
<dbReference type="SMART" id="SM00409">
    <property type="entry name" value="IG"/>
    <property type="match status" value="2"/>
</dbReference>
<keyword evidence="3" id="KW-0732">Signal</keyword>
<gene>
    <name evidence="5" type="ORF">HOLleu_29354</name>
</gene>
<dbReference type="InterPro" id="IPR003598">
    <property type="entry name" value="Ig_sub2"/>
</dbReference>
<dbReference type="PANTHER" id="PTHR45889">
    <property type="entry name" value="IG-LIKE DOMAIN-CONTAINING PROTEIN"/>
    <property type="match status" value="1"/>
</dbReference>
<feature type="region of interest" description="Disordered" evidence="1">
    <location>
        <begin position="502"/>
        <end position="522"/>
    </location>
</feature>
<dbReference type="InterPro" id="IPR003599">
    <property type="entry name" value="Ig_sub"/>
</dbReference>
<dbReference type="SMART" id="SM00408">
    <property type="entry name" value="IGc2"/>
    <property type="match status" value="1"/>
</dbReference>
<evidence type="ECO:0000256" key="3">
    <source>
        <dbReference type="SAM" id="SignalP"/>
    </source>
</evidence>
<feature type="compositionally biased region" description="Basic and acidic residues" evidence="1">
    <location>
        <begin position="701"/>
        <end position="715"/>
    </location>
</feature>
<keyword evidence="2" id="KW-0812">Transmembrane</keyword>
<feature type="compositionally biased region" description="Basic and acidic residues" evidence="1">
    <location>
        <begin position="598"/>
        <end position="610"/>
    </location>
</feature>
<evidence type="ECO:0000313" key="5">
    <source>
        <dbReference type="EMBL" id="KAJ8029845.1"/>
    </source>
</evidence>
<feature type="compositionally biased region" description="Low complexity" evidence="1">
    <location>
        <begin position="506"/>
        <end position="517"/>
    </location>
</feature>
<dbReference type="Gene3D" id="2.60.40.10">
    <property type="entry name" value="Immunoglobulins"/>
    <property type="match status" value="2"/>
</dbReference>
<feature type="chain" id="PRO_5040304462" evidence="3">
    <location>
        <begin position="20"/>
        <end position="821"/>
    </location>
</feature>
<feature type="domain" description="Ig-like" evidence="4">
    <location>
        <begin position="127"/>
        <end position="213"/>
    </location>
</feature>
<feature type="domain" description="Ig-like" evidence="4">
    <location>
        <begin position="13"/>
        <end position="123"/>
    </location>
</feature>
<keyword evidence="2" id="KW-0472">Membrane</keyword>
<dbReference type="PANTHER" id="PTHR45889:SF8">
    <property type="entry name" value="IG-LIKE DOMAIN-CONTAINING PROTEIN"/>
    <property type="match status" value="1"/>
</dbReference>
<accession>A0A9Q1BNF4</accession>
<feature type="region of interest" description="Disordered" evidence="1">
    <location>
        <begin position="537"/>
        <end position="567"/>
    </location>
</feature>
<evidence type="ECO:0000256" key="2">
    <source>
        <dbReference type="SAM" id="Phobius"/>
    </source>
</evidence>
<evidence type="ECO:0000259" key="4">
    <source>
        <dbReference type="PROSITE" id="PS50835"/>
    </source>
</evidence>
<feature type="region of interest" description="Disordered" evidence="1">
    <location>
        <begin position="590"/>
        <end position="725"/>
    </location>
</feature>
<dbReference type="InterPro" id="IPR013783">
    <property type="entry name" value="Ig-like_fold"/>
</dbReference>
<feature type="compositionally biased region" description="Basic and acidic residues" evidence="1">
    <location>
        <begin position="461"/>
        <end position="471"/>
    </location>
</feature>
<dbReference type="SUPFAM" id="SSF48726">
    <property type="entry name" value="Immunoglobulin"/>
    <property type="match status" value="3"/>
</dbReference>
<feature type="region of interest" description="Disordered" evidence="1">
    <location>
        <begin position="775"/>
        <end position="801"/>
    </location>
</feature>
<keyword evidence="6" id="KW-1185">Reference proteome</keyword>
<feature type="compositionally biased region" description="Low complexity" evidence="1">
    <location>
        <begin position="776"/>
        <end position="791"/>
    </location>
</feature>
<protein>
    <submittedName>
        <fullName evidence="5">Cell adhesion molecule 2</fullName>
    </submittedName>
</protein>
<comment type="caution">
    <text evidence="5">The sequence shown here is derived from an EMBL/GenBank/DDBJ whole genome shotgun (WGS) entry which is preliminary data.</text>
</comment>
<dbReference type="InterPro" id="IPR007110">
    <property type="entry name" value="Ig-like_dom"/>
</dbReference>
<organism evidence="5 6">
    <name type="scientific">Holothuria leucospilota</name>
    <name type="common">Black long sea cucumber</name>
    <name type="synonym">Mertensiothuria leucospilota</name>
    <dbReference type="NCBI Taxonomy" id="206669"/>
    <lineage>
        <taxon>Eukaryota</taxon>
        <taxon>Metazoa</taxon>
        <taxon>Echinodermata</taxon>
        <taxon>Eleutherozoa</taxon>
        <taxon>Echinozoa</taxon>
        <taxon>Holothuroidea</taxon>
        <taxon>Aspidochirotacea</taxon>
        <taxon>Aspidochirotida</taxon>
        <taxon>Holothuriidae</taxon>
        <taxon>Holothuria</taxon>
    </lineage>
</organism>
<dbReference type="InterPro" id="IPR036179">
    <property type="entry name" value="Ig-like_dom_sf"/>
</dbReference>
<keyword evidence="2" id="KW-1133">Transmembrane helix</keyword>
<dbReference type="EMBL" id="JAIZAY010000014">
    <property type="protein sequence ID" value="KAJ8029845.1"/>
    <property type="molecule type" value="Genomic_DNA"/>
</dbReference>
<reference evidence="5" key="1">
    <citation type="submission" date="2021-10" db="EMBL/GenBank/DDBJ databases">
        <title>Tropical sea cucumber genome reveals ecological adaptation and Cuvierian tubules defense mechanism.</title>
        <authorList>
            <person name="Chen T."/>
        </authorList>
    </citation>
    <scope>NUCLEOTIDE SEQUENCE</scope>
    <source>
        <strain evidence="5">Nanhai2018</strain>
        <tissue evidence="5">Muscle</tissue>
    </source>
</reference>
<feature type="domain" description="Ig-like" evidence="4">
    <location>
        <begin position="219"/>
        <end position="315"/>
    </location>
</feature>
<dbReference type="Pfam" id="PF07686">
    <property type="entry name" value="V-set"/>
    <property type="match status" value="1"/>
</dbReference>
<name>A0A9Q1BNF4_HOLLE</name>
<dbReference type="InterPro" id="IPR013106">
    <property type="entry name" value="Ig_V-set"/>
</dbReference>
<dbReference type="PROSITE" id="PS50835">
    <property type="entry name" value="IG_LIKE"/>
    <property type="match status" value="3"/>
</dbReference>
<feature type="transmembrane region" description="Helical" evidence="2">
    <location>
        <begin position="366"/>
        <end position="390"/>
    </location>
</feature>
<sequence>MAIVTLLALLLAPSLQVYGTSISEGPRNVTILQGGTVELRCVFRNRGTTQVMWFRSNGEMISNRNSILSNASPDQGSYHLAGSKRRGEYFLVITNVQLEDADEYSCAYTKDNGDMDSRSAFLIVQSPPSAGYPMCSVEPESPRVGDYVTFTCLSEGGVPNANLAWYRNNMARTPITLKISSFRKVLKLDDMNAQFFCQADSPVEDSPRRCDVRPVQIAPSVTMNPSELHGLVREELYVSCIRIDKPSQTNFMWFYNDDPIENLADSRRFQIVGNGDTLKITSLMRRDNDATIKCQLQIYKGFMKHASASISVEVSDLNNPVITTTSMLSSEKTDKDVVTSYSSDNANVTDILITLSLQGEGQQVNIVLLIVLLLIFISFIAILFLSLLFFKSVRNRKVTGNDETRGRREAQRSNLRHVYETSFPVAPVENEAMLSGRDRATYQDHDAGMVDNQGVSHFGETRRHRELERYQSDPAESPTYPRDKMVPTNHISNGAYEIPLTDERIPSSSSSTSSPSTDGYVDIMKEDGQYDEFNHKSREPIHHRLGERGLKTKQDEKHGVKPVLRPVKSEGSIVDSLNIEGTQDIMKHISATSLSGEDETKPRKKVESPKNKRITPNSPPPTHLVPRPNNFVLKQSADSEYSHEIKSGSPSSFDVSSKKSPKLVRPIVALKPAITTPPNQKPVQNSPLSPQKNINKGSSQTDKDGYEIPIKESHQLAKKNKKGSNNSYEYEQIDDVMTSRIADKCLGKSNSKISPSEYTLLDKRTVEQGNYQDLISSTESSSSSGNSISSRKSSHHEYETPLVYERKKQTLDRPVYLEILD</sequence>
<feature type="signal peptide" evidence="3">
    <location>
        <begin position="1"/>
        <end position="19"/>
    </location>
</feature>
<evidence type="ECO:0000256" key="1">
    <source>
        <dbReference type="SAM" id="MobiDB-lite"/>
    </source>
</evidence>
<dbReference type="Proteomes" id="UP001152320">
    <property type="component" value="Chromosome 14"/>
</dbReference>
<feature type="compositionally biased region" description="Basic and acidic residues" evidence="1">
    <location>
        <begin position="537"/>
        <end position="559"/>
    </location>
</feature>
<feature type="region of interest" description="Disordered" evidence="1">
    <location>
        <begin position="461"/>
        <end position="489"/>
    </location>
</feature>
<dbReference type="OrthoDB" id="5843397at2759"/>